<gene>
    <name evidence="7" type="ORF">BJ980_000434</name>
</gene>
<dbReference type="AlphaFoldDB" id="A0A7Y9RY27"/>
<evidence type="ECO:0000256" key="5">
    <source>
        <dbReference type="ARBA" id="ARBA00023163"/>
    </source>
</evidence>
<keyword evidence="2" id="KW-0805">Transcription regulation</keyword>
<evidence type="ECO:0000256" key="3">
    <source>
        <dbReference type="ARBA" id="ARBA00023082"/>
    </source>
</evidence>
<dbReference type="PANTHER" id="PTHR43133:SF8">
    <property type="entry name" value="RNA POLYMERASE SIGMA FACTOR HI_1459-RELATED"/>
    <property type="match status" value="1"/>
</dbReference>
<comment type="caution">
    <text evidence="7">The sequence shown here is derived from an EMBL/GenBank/DDBJ whole genome shotgun (WGS) entry which is preliminary data.</text>
</comment>
<dbReference type="InterPro" id="IPR013249">
    <property type="entry name" value="RNA_pol_sigma70_r4_t2"/>
</dbReference>
<dbReference type="InterPro" id="IPR014284">
    <property type="entry name" value="RNA_pol_sigma-70_dom"/>
</dbReference>
<keyword evidence="8" id="KW-1185">Reference proteome</keyword>
<name>A0A7Y9RY27_9ACTN</name>
<dbReference type="Proteomes" id="UP000540656">
    <property type="component" value="Unassembled WGS sequence"/>
</dbReference>
<dbReference type="EMBL" id="JACCAA010000001">
    <property type="protein sequence ID" value="NYG57511.1"/>
    <property type="molecule type" value="Genomic_DNA"/>
</dbReference>
<accession>A0A7Y9RY27</accession>
<dbReference type="SUPFAM" id="SSF88659">
    <property type="entry name" value="Sigma3 and sigma4 domains of RNA polymerase sigma factors"/>
    <property type="match status" value="1"/>
</dbReference>
<dbReference type="InterPro" id="IPR039425">
    <property type="entry name" value="RNA_pol_sigma-70-like"/>
</dbReference>
<evidence type="ECO:0000256" key="4">
    <source>
        <dbReference type="ARBA" id="ARBA00023125"/>
    </source>
</evidence>
<dbReference type="CDD" id="cd06171">
    <property type="entry name" value="Sigma70_r4"/>
    <property type="match status" value="1"/>
</dbReference>
<proteinExistence type="inferred from homology"/>
<sequence length="101" mass="11569">MAYNILIDRQRARGRASRLLERISSREATQYHDDYPSLDGFDDALAQLSITHRQVLILYFVEDLSVDQIATELMVPSGTVKSRLSRARAAIEEFLVRNEKS</sequence>
<evidence type="ECO:0000313" key="7">
    <source>
        <dbReference type="EMBL" id="NYG57511.1"/>
    </source>
</evidence>
<feature type="domain" description="RNA polymerase sigma factor 70 region 4 type 2" evidence="6">
    <location>
        <begin position="41"/>
        <end position="90"/>
    </location>
</feature>
<keyword evidence="3" id="KW-0731">Sigma factor</keyword>
<dbReference type="GO" id="GO:0003677">
    <property type="term" value="F:DNA binding"/>
    <property type="evidence" value="ECO:0007669"/>
    <property type="project" value="UniProtKB-KW"/>
</dbReference>
<evidence type="ECO:0000259" key="6">
    <source>
        <dbReference type="Pfam" id="PF08281"/>
    </source>
</evidence>
<reference evidence="7 8" key="1">
    <citation type="submission" date="2020-07" db="EMBL/GenBank/DDBJ databases">
        <title>Sequencing the genomes of 1000 actinobacteria strains.</title>
        <authorList>
            <person name="Klenk H.-P."/>
        </authorList>
    </citation>
    <scope>NUCLEOTIDE SEQUENCE [LARGE SCALE GENOMIC DNA]</scope>
    <source>
        <strain evidence="7 8">DSM 23819</strain>
    </source>
</reference>
<keyword evidence="4" id="KW-0238">DNA-binding</keyword>
<dbReference type="InterPro" id="IPR036388">
    <property type="entry name" value="WH-like_DNA-bd_sf"/>
</dbReference>
<evidence type="ECO:0000256" key="2">
    <source>
        <dbReference type="ARBA" id="ARBA00023015"/>
    </source>
</evidence>
<dbReference type="NCBIfam" id="TIGR02937">
    <property type="entry name" value="sigma70-ECF"/>
    <property type="match status" value="1"/>
</dbReference>
<organism evidence="7 8">
    <name type="scientific">Nocardioides daedukensis</name>
    <dbReference type="NCBI Taxonomy" id="634462"/>
    <lineage>
        <taxon>Bacteria</taxon>
        <taxon>Bacillati</taxon>
        <taxon>Actinomycetota</taxon>
        <taxon>Actinomycetes</taxon>
        <taxon>Propionibacteriales</taxon>
        <taxon>Nocardioidaceae</taxon>
        <taxon>Nocardioides</taxon>
    </lineage>
</organism>
<protein>
    <submittedName>
        <fullName evidence="7">RNA polymerase sigma factor (Sigma-70 family)</fullName>
    </submittedName>
</protein>
<dbReference type="PANTHER" id="PTHR43133">
    <property type="entry name" value="RNA POLYMERASE ECF-TYPE SIGMA FACTO"/>
    <property type="match status" value="1"/>
</dbReference>
<dbReference type="Pfam" id="PF08281">
    <property type="entry name" value="Sigma70_r4_2"/>
    <property type="match status" value="1"/>
</dbReference>
<keyword evidence="5" id="KW-0804">Transcription</keyword>
<evidence type="ECO:0000313" key="8">
    <source>
        <dbReference type="Proteomes" id="UP000540656"/>
    </source>
</evidence>
<dbReference type="GO" id="GO:0016987">
    <property type="term" value="F:sigma factor activity"/>
    <property type="evidence" value="ECO:0007669"/>
    <property type="project" value="UniProtKB-KW"/>
</dbReference>
<comment type="similarity">
    <text evidence="1">Belongs to the sigma-70 factor family. ECF subfamily.</text>
</comment>
<dbReference type="Gene3D" id="1.10.10.10">
    <property type="entry name" value="Winged helix-like DNA-binding domain superfamily/Winged helix DNA-binding domain"/>
    <property type="match status" value="1"/>
</dbReference>
<evidence type="ECO:0000256" key="1">
    <source>
        <dbReference type="ARBA" id="ARBA00010641"/>
    </source>
</evidence>
<dbReference type="InterPro" id="IPR013324">
    <property type="entry name" value="RNA_pol_sigma_r3/r4-like"/>
</dbReference>
<dbReference type="GO" id="GO:0006352">
    <property type="term" value="P:DNA-templated transcription initiation"/>
    <property type="evidence" value="ECO:0007669"/>
    <property type="project" value="InterPro"/>
</dbReference>